<dbReference type="InterPro" id="IPR011060">
    <property type="entry name" value="RibuloseP-bd_barrel"/>
</dbReference>
<evidence type="ECO:0000256" key="6">
    <source>
        <dbReference type="ARBA" id="ARBA00023141"/>
    </source>
</evidence>
<dbReference type="Proteomes" id="UP000240322">
    <property type="component" value="Unassembled WGS sequence"/>
</dbReference>
<evidence type="ECO:0000313" key="12">
    <source>
        <dbReference type="Proteomes" id="UP000240322"/>
    </source>
</evidence>
<evidence type="ECO:0000256" key="7">
    <source>
        <dbReference type="ARBA" id="ARBA00023239"/>
    </source>
</evidence>
<dbReference type="GO" id="GO:0005829">
    <property type="term" value="C:cytosol"/>
    <property type="evidence" value="ECO:0007669"/>
    <property type="project" value="TreeGrafter"/>
</dbReference>
<comment type="caution">
    <text evidence="11">The sequence shown here is derived from an EMBL/GenBank/DDBJ whole genome shotgun (WGS) entry which is preliminary data.</text>
</comment>
<dbReference type="InterPro" id="IPR013785">
    <property type="entry name" value="Aldolase_TIM"/>
</dbReference>
<evidence type="ECO:0000313" key="11">
    <source>
        <dbReference type="EMBL" id="PSN81950.1"/>
    </source>
</evidence>
<dbReference type="EC" id="4.2.1.20" evidence="9"/>
<dbReference type="PROSITE" id="PS00167">
    <property type="entry name" value="TRP_SYNTHASE_ALPHA"/>
    <property type="match status" value="1"/>
</dbReference>
<evidence type="ECO:0000256" key="2">
    <source>
        <dbReference type="ARBA" id="ARBA00004733"/>
    </source>
</evidence>
<dbReference type="Pfam" id="PF00290">
    <property type="entry name" value="Trp_syntA"/>
    <property type="match status" value="1"/>
</dbReference>
<dbReference type="UniPathway" id="UPA00035">
    <property type="reaction ID" value="UER00044"/>
</dbReference>
<comment type="catalytic activity">
    <reaction evidence="8 9">
        <text>(1S,2R)-1-C-(indol-3-yl)glycerol 3-phosphate + L-serine = D-glyceraldehyde 3-phosphate + L-tryptophan + H2O</text>
        <dbReference type="Rhea" id="RHEA:10532"/>
        <dbReference type="ChEBI" id="CHEBI:15377"/>
        <dbReference type="ChEBI" id="CHEBI:33384"/>
        <dbReference type="ChEBI" id="CHEBI:57912"/>
        <dbReference type="ChEBI" id="CHEBI:58866"/>
        <dbReference type="ChEBI" id="CHEBI:59776"/>
        <dbReference type="EC" id="4.2.1.20"/>
    </reaction>
</comment>
<dbReference type="HAMAP" id="MF_00131">
    <property type="entry name" value="Trp_synth_alpha"/>
    <property type="match status" value="1"/>
</dbReference>
<keyword evidence="5 9" id="KW-0822">Tryptophan biosynthesis</keyword>
<keyword evidence="4 9" id="KW-0028">Amino-acid biosynthesis</keyword>
<dbReference type="GO" id="GO:0004834">
    <property type="term" value="F:tryptophan synthase activity"/>
    <property type="evidence" value="ECO:0007669"/>
    <property type="project" value="UniProtKB-UniRule"/>
</dbReference>
<dbReference type="InterPro" id="IPR018204">
    <property type="entry name" value="Trp_synthase_alpha_AS"/>
</dbReference>
<evidence type="ECO:0000256" key="9">
    <source>
        <dbReference type="HAMAP-Rule" id="MF_00131"/>
    </source>
</evidence>
<name>A0A2R6A6E1_9ARCH</name>
<comment type="similarity">
    <text evidence="9 10">Belongs to the TrpA family.</text>
</comment>
<gene>
    <name evidence="9" type="primary">trpA</name>
    <name evidence="11" type="ORF">B9Q03_14800</name>
</gene>
<dbReference type="EMBL" id="NEXE01000401">
    <property type="protein sequence ID" value="PSN81950.1"/>
    <property type="molecule type" value="Genomic_DNA"/>
</dbReference>
<evidence type="ECO:0000256" key="1">
    <source>
        <dbReference type="ARBA" id="ARBA00003365"/>
    </source>
</evidence>
<dbReference type="SUPFAM" id="SSF51366">
    <property type="entry name" value="Ribulose-phoshate binding barrel"/>
    <property type="match status" value="1"/>
</dbReference>
<protein>
    <recommendedName>
        <fullName evidence="9">Tryptophan synthase alpha chain</fullName>
        <ecNumber evidence="9">4.2.1.20</ecNumber>
    </recommendedName>
</protein>
<keyword evidence="7 9" id="KW-0456">Lyase</keyword>
<proteinExistence type="inferred from homology"/>
<comment type="function">
    <text evidence="1 9">The alpha subunit is responsible for the aldol cleavage of indoleglycerol phosphate to indole and glyceraldehyde 3-phosphate.</text>
</comment>
<dbReference type="FunFam" id="3.20.20.70:FF:000037">
    <property type="entry name" value="Tryptophan synthase alpha chain"/>
    <property type="match status" value="1"/>
</dbReference>
<evidence type="ECO:0000256" key="5">
    <source>
        <dbReference type="ARBA" id="ARBA00022822"/>
    </source>
</evidence>
<reference evidence="11 12" key="1">
    <citation type="submission" date="2017-04" db="EMBL/GenBank/DDBJ databases">
        <title>Novel microbial lineages endemic to geothermal iron-oxide mats fill important gaps in the evolutionary history of Archaea.</title>
        <authorList>
            <person name="Jay Z.J."/>
            <person name="Beam J.P."/>
            <person name="Dlakic M."/>
            <person name="Rusch D.B."/>
            <person name="Kozubal M.A."/>
            <person name="Inskeep W.P."/>
        </authorList>
    </citation>
    <scope>NUCLEOTIDE SEQUENCE [LARGE SCALE GENOMIC DNA]</scope>
    <source>
        <strain evidence="11">OSP_D</strain>
    </source>
</reference>
<dbReference type="Gene3D" id="3.20.20.70">
    <property type="entry name" value="Aldolase class I"/>
    <property type="match status" value="1"/>
</dbReference>
<sequence length="268" mass="28650">MSARIFSGSNHPLIAYLMAGYPTLNRSLEAAEIVFKAGADALELGVPFSDPLADGPLIQKASTVALRQNVSLRLVLDMAGRLSGSGKPIFIMSYLNPILRMGYAEFAAQASRSGVSGVIIPDLPVELAAEWVRTAWANRLGTVFLATPSTSTPRLKKIAQNSTAFVYLVSVYGVTGVRDELPGYTYEFIRRAKSVVNRPLALGFGVSNPRTVSHALKAGVDGVIVGSLLISKLMDQESSWVEVLANLESTVHALKQATSTTVPTEEGK</sequence>
<dbReference type="PANTHER" id="PTHR43406:SF1">
    <property type="entry name" value="TRYPTOPHAN SYNTHASE ALPHA CHAIN, CHLOROPLASTIC"/>
    <property type="match status" value="1"/>
</dbReference>
<organism evidence="11 12">
    <name type="scientific">Candidatus Marsarchaeota G2 archaeon OSP_D</name>
    <dbReference type="NCBI Taxonomy" id="1978157"/>
    <lineage>
        <taxon>Archaea</taxon>
        <taxon>Candidatus Marsarchaeota</taxon>
        <taxon>Candidatus Marsarchaeota group 2</taxon>
    </lineage>
</organism>
<dbReference type="AlphaFoldDB" id="A0A2R6A6E1"/>
<accession>A0A2R6A6E1</accession>
<comment type="subunit">
    <text evidence="3 9">Tetramer of two alpha and two beta chains.</text>
</comment>
<evidence type="ECO:0000256" key="4">
    <source>
        <dbReference type="ARBA" id="ARBA00022605"/>
    </source>
</evidence>
<feature type="active site" description="Proton acceptor" evidence="9">
    <location>
        <position position="54"/>
    </location>
</feature>
<evidence type="ECO:0000256" key="10">
    <source>
        <dbReference type="RuleBase" id="RU003662"/>
    </source>
</evidence>
<feature type="active site" description="Proton acceptor" evidence="9">
    <location>
        <position position="43"/>
    </location>
</feature>
<dbReference type="PANTHER" id="PTHR43406">
    <property type="entry name" value="TRYPTOPHAN SYNTHASE, ALPHA CHAIN"/>
    <property type="match status" value="1"/>
</dbReference>
<dbReference type="NCBIfam" id="TIGR00262">
    <property type="entry name" value="trpA"/>
    <property type="match status" value="1"/>
</dbReference>
<dbReference type="InterPro" id="IPR002028">
    <property type="entry name" value="Trp_synthase_suA"/>
</dbReference>
<comment type="pathway">
    <text evidence="2 9">Amino-acid biosynthesis; L-tryptophan biosynthesis; L-tryptophan from chorismate: step 5/5.</text>
</comment>
<dbReference type="CDD" id="cd04724">
    <property type="entry name" value="Tryptophan_synthase_alpha"/>
    <property type="match status" value="1"/>
</dbReference>
<evidence type="ECO:0000256" key="3">
    <source>
        <dbReference type="ARBA" id="ARBA00011270"/>
    </source>
</evidence>
<evidence type="ECO:0000256" key="8">
    <source>
        <dbReference type="ARBA" id="ARBA00049047"/>
    </source>
</evidence>
<keyword evidence="6 9" id="KW-0057">Aromatic amino acid biosynthesis</keyword>